<organism evidence="1 2">
    <name type="scientific">Sphaerodactylus townsendi</name>
    <dbReference type="NCBI Taxonomy" id="933632"/>
    <lineage>
        <taxon>Eukaryota</taxon>
        <taxon>Metazoa</taxon>
        <taxon>Chordata</taxon>
        <taxon>Craniata</taxon>
        <taxon>Vertebrata</taxon>
        <taxon>Euteleostomi</taxon>
        <taxon>Lepidosauria</taxon>
        <taxon>Squamata</taxon>
        <taxon>Bifurcata</taxon>
        <taxon>Gekkota</taxon>
        <taxon>Sphaerodactylidae</taxon>
        <taxon>Sphaerodactylus</taxon>
    </lineage>
</organism>
<name>A0ACB8E5Y5_9SAUR</name>
<dbReference type="EMBL" id="CM037630">
    <property type="protein sequence ID" value="KAH7987703.1"/>
    <property type="molecule type" value="Genomic_DNA"/>
</dbReference>
<dbReference type="Proteomes" id="UP000827872">
    <property type="component" value="Linkage Group LG17"/>
</dbReference>
<sequence length="376" mass="42785">MRLQKAELLFRGPSFQNHLQVMLHFLVAVILLQIDSSRCGLPFYNGFYYDHDKGNGNGEIHFNGIRLVVETPGDPVFTYRGANVTLSCHYHYDPQLDVPRRTRIKWSKLREDSTSDQEVLVAAGLKHRSFGDFRGRTHLQQDSPGEVSLVIRDLRLHDHGKYRCEVIDGLEDESGIVDLELQGVVFPYQPLHGRYMLNFHEAEKTCREQDAVIASFEQLFKSWEEGLDWCNAGWLADGTVQYPITQPRKACGGPALSAGIRSYGERHKNLHRFDVFCFSSSLKGNVYYLAHPQKFTLEDAKQACQDDKAEIAKVGQLYSAWQFLKLDRCDAGWLADGSVRYPIVSPRAKCGPPEPGVRSFGFPKHGKYGVYCYKMN</sequence>
<accession>A0ACB8E5Y5</accession>
<gene>
    <name evidence="1" type="primary">HAPLN3</name>
    <name evidence="1" type="ORF">K3G42_009818</name>
</gene>
<comment type="caution">
    <text evidence="1">The sequence shown here is derived from an EMBL/GenBank/DDBJ whole genome shotgun (WGS) entry which is preliminary data.</text>
</comment>
<evidence type="ECO:0000313" key="1">
    <source>
        <dbReference type="EMBL" id="KAH7987703.1"/>
    </source>
</evidence>
<protein>
    <submittedName>
        <fullName evidence="1">Hyaluronan and proteoglycan link protein 3</fullName>
    </submittedName>
</protein>
<reference evidence="1" key="1">
    <citation type="submission" date="2021-08" db="EMBL/GenBank/DDBJ databases">
        <title>The first chromosome-level gecko genome reveals the dynamic sex chromosomes of Neotropical dwarf geckos (Sphaerodactylidae: Sphaerodactylus).</title>
        <authorList>
            <person name="Pinto B.J."/>
            <person name="Keating S.E."/>
            <person name="Gamble T."/>
        </authorList>
    </citation>
    <scope>NUCLEOTIDE SEQUENCE</scope>
    <source>
        <strain evidence="1">TG3544</strain>
    </source>
</reference>
<proteinExistence type="predicted"/>
<keyword evidence="2" id="KW-1185">Reference proteome</keyword>
<evidence type="ECO:0000313" key="2">
    <source>
        <dbReference type="Proteomes" id="UP000827872"/>
    </source>
</evidence>